<evidence type="ECO:0000313" key="3">
    <source>
        <dbReference type="EMBL" id="OWY90380.1"/>
    </source>
</evidence>
<feature type="domain" description="Reverse transcriptase Ty1/copia-type" evidence="2">
    <location>
        <begin position="78"/>
        <end position="159"/>
    </location>
</feature>
<dbReference type="AlphaFoldDB" id="A0A225UBR0"/>
<sequence>MQLALVPASSHGDPSVGPPGDDSSNDGEPDPKRSRLDDYEVVLAAADVPLTYREVMNSPDAAKWKDAIRAELRSHIRNHTWDIVRRPFGTKVIGCKWVFALKRNEQGEITFGVDYHETYSPVAGLSTLRVFFAVCNHLGYFIKQFDVETAFLNGDLDEDDHPDHLSLWQFHRECELAMA</sequence>
<proteinExistence type="predicted"/>
<dbReference type="OrthoDB" id="125229at2759"/>
<feature type="region of interest" description="Disordered" evidence="1">
    <location>
        <begin position="1"/>
        <end position="34"/>
    </location>
</feature>
<dbReference type="EMBL" id="NBNE01023092">
    <property type="protein sequence ID" value="OWY90380.1"/>
    <property type="molecule type" value="Genomic_DNA"/>
</dbReference>
<dbReference type="Pfam" id="PF07727">
    <property type="entry name" value="RVT_2"/>
    <property type="match status" value="1"/>
</dbReference>
<evidence type="ECO:0000259" key="2">
    <source>
        <dbReference type="Pfam" id="PF07727"/>
    </source>
</evidence>
<keyword evidence="3" id="KW-0695">RNA-directed DNA polymerase</keyword>
<name>A0A225UBR0_9STRA</name>
<feature type="non-terminal residue" evidence="3">
    <location>
        <position position="179"/>
    </location>
</feature>
<dbReference type="Proteomes" id="UP000198211">
    <property type="component" value="Unassembled WGS sequence"/>
</dbReference>
<protein>
    <submittedName>
        <fullName evidence="3">Reverse transcriptase</fullName>
    </submittedName>
</protein>
<keyword evidence="4" id="KW-1185">Reference proteome</keyword>
<dbReference type="GO" id="GO:0003964">
    <property type="term" value="F:RNA-directed DNA polymerase activity"/>
    <property type="evidence" value="ECO:0007669"/>
    <property type="project" value="UniProtKB-KW"/>
</dbReference>
<dbReference type="InterPro" id="IPR013103">
    <property type="entry name" value="RVT_2"/>
</dbReference>
<organism evidence="3 4">
    <name type="scientific">Phytophthora megakarya</name>
    <dbReference type="NCBI Taxonomy" id="4795"/>
    <lineage>
        <taxon>Eukaryota</taxon>
        <taxon>Sar</taxon>
        <taxon>Stramenopiles</taxon>
        <taxon>Oomycota</taxon>
        <taxon>Peronosporomycetes</taxon>
        <taxon>Peronosporales</taxon>
        <taxon>Peronosporaceae</taxon>
        <taxon>Phytophthora</taxon>
    </lineage>
</organism>
<keyword evidence="3" id="KW-0548">Nucleotidyltransferase</keyword>
<dbReference type="STRING" id="4795.A0A225UBR0"/>
<keyword evidence="3" id="KW-0808">Transferase</keyword>
<reference evidence="4" key="1">
    <citation type="submission" date="2017-03" db="EMBL/GenBank/DDBJ databases">
        <title>Phytopthora megakarya and P. palmivora, two closely related causual agents of cacao black pod achieved similar genome size and gene model numbers by different mechanisms.</title>
        <authorList>
            <person name="Ali S."/>
            <person name="Shao J."/>
            <person name="Larry D.J."/>
            <person name="Kronmiller B."/>
            <person name="Shen D."/>
            <person name="Strem M.D."/>
            <person name="Melnick R.L."/>
            <person name="Guiltinan M.J."/>
            <person name="Tyler B.M."/>
            <person name="Meinhardt L.W."/>
            <person name="Bailey B.A."/>
        </authorList>
    </citation>
    <scope>NUCLEOTIDE SEQUENCE [LARGE SCALE GENOMIC DNA]</scope>
    <source>
        <strain evidence="4">zdho120</strain>
    </source>
</reference>
<gene>
    <name evidence="3" type="ORF">PHMEG_00041508</name>
</gene>
<accession>A0A225UBR0</accession>
<evidence type="ECO:0000313" key="4">
    <source>
        <dbReference type="Proteomes" id="UP000198211"/>
    </source>
</evidence>
<evidence type="ECO:0000256" key="1">
    <source>
        <dbReference type="SAM" id="MobiDB-lite"/>
    </source>
</evidence>
<comment type="caution">
    <text evidence="3">The sequence shown here is derived from an EMBL/GenBank/DDBJ whole genome shotgun (WGS) entry which is preliminary data.</text>
</comment>